<dbReference type="SUPFAM" id="SSF53041">
    <property type="entry name" value="Resolvase-like"/>
    <property type="match status" value="1"/>
</dbReference>
<dbReference type="PROSITE" id="PS51736">
    <property type="entry name" value="RECOMBINASES_3"/>
    <property type="match status" value="1"/>
</dbReference>
<dbReference type="InterPro" id="IPR006119">
    <property type="entry name" value="Resolv_N"/>
</dbReference>
<comment type="caution">
    <text evidence="3">The sequence shown here is derived from an EMBL/GenBank/DDBJ whole genome shotgun (WGS) entry which is preliminary data.</text>
</comment>
<feature type="compositionally biased region" description="Basic and acidic residues" evidence="1">
    <location>
        <begin position="94"/>
        <end position="106"/>
    </location>
</feature>
<sequence length="106" mass="11511">DWGKLMAMFCEAGCGIASATEPFDFSTPAGRMLMGMLAVVGEFFGEILRENVRAALEHKAAQGYHHGPPPYGYMRPVDDDGQVTPDQPLQIVPDARRGAENDRSGD</sequence>
<dbReference type="Pfam" id="PF00239">
    <property type="entry name" value="Resolvase"/>
    <property type="match status" value="1"/>
</dbReference>
<feature type="region of interest" description="Disordered" evidence="1">
    <location>
        <begin position="60"/>
        <end position="106"/>
    </location>
</feature>
<proteinExistence type="predicted"/>
<dbReference type="Gene3D" id="3.40.50.1390">
    <property type="entry name" value="Resolvase, N-terminal catalytic domain"/>
    <property type="match status" value="1"/>
</dbReference>
<dbReference type="GO" id="GO:0003677">
    <property type="term" value="F:DNA binding"/>
    <property type="evidence" value="ECO:0007669"/>
    <property type="project" value="InterPro"/>
</dbReference>
<organism evidence="3">
    <name type="scientific">marine sediment metagenome</name>
    <dbReference type="NCBI Taxonomy" id="412755"/>
    <lineage>
        <taxon>unclassified sequences</taxon>
        <taxon>metagenomes</taxon>
        <taxon>ecological metagenomes</taxon>
    </lineage>
</organism>
<feature type="non-terminal residue" evidence="3">
    <location>
        <position position="1"/>
    </location>
</feature>
<dbReference type="PANTHER" id="PTHR30461">
    <property type="entry name" value="DNA-INVERTASE FROM LAMBDOID PROPHAGE"/>
    <property type="match status" value="1"/>
</dbReference>
<gene>
    <name evidence="3" type="ORF">S01H1_22694</name>
</gene>
<feature type="domain" description="Resolvase/invertase-type recombinase catalytic" evidence="2">
    <location>
        <begin position="1"/>
        <end position="63"/>
    </location>
</feature>
<dbReference type="EMBL" id="BARS01012872">
    <property type="protein sequence ID" value="GAF91057.1"/>
    <property type="molecule type" value="Genomic_DNA"/>
</dbReference>
<protein>
    <recommendedName>
        <fullName evidence="2">Resolvase/invertase-type recombinase catalytic domain-containing protein</fullName>
    </recommendedName>
</protein>
<dbReference type="GO" id="GO:0000150">
    <property type="term" value="F:DNA strand exchange activity"/>
    <property type="evidence" value="ECO:0007669"/>
    <property type="project" value="InterPro"/>
</dbReference>
<name>X0TSA7_9ZZZZ</name>
<dbReference type="PANTHER" id="PTHR30461:SF23">
    <property type="entry name" value="DNA RECOMBINASE-RELATED"/>
    <property type="match status" value="1"/>
</dbReference>
<evidence type="ECO:0000256" key="1">
    <source>
        <dbReference type="SAM" id="MobiDB-lite"/>
    </source>
</evidence>
<reference evidence="3" key="1">
    <citation type="journal article" date="2014" name="Front. Microbiol.">
        <title>High frequency of phylogenetically diverse reductive dehalogenase-homologous genes in deep subseafloor sedimentary metagenomes.</title>
        <authorList>
            <person name="Kawai M."/>
            <person name="Futagami T."/>
            <person name="Toyoda A."/>
            <person name="Takaki Y."/>
            <person name="Nishi S."/>
            <person name="Hori S."/>
            <person name="Arai W."/>
            <person name="Tsubouchi T."/>
            <person name="Morono Y."/>
            <person name="Uchiyama I."/>
            <person name="Ito T."/>
            <person name="Fujiyama A."/>
            <person name="Inagaki F."/>
            <person name="Takami H."/>
        </authorList>
    </citation>
    <scope>NUCLEOTIDE SEQUENCE</scope>
    <source>
        <strain evidence="3">Expedition CK06-06</strain>
    </source>
</reference>
<accession>X0TSA7</accession>
<dbReference type="AlphaFoldDB" id="X0TSA7"/>
<dbReference type="InterPro" id="IPR050639">
    <property type="entry name" value="SSR_resolvase"/>
</dbReference>
<evidence type="ECO:0000313" key="3">
    <source>
        <dbReference type="EMBL" id="GAF91057.1"/>
    </source>
</evidence>
<evidence type="ECO:0000259" key="2">
    <source>
        <dbReference type="PROSITE" id="PS51736"/>
    </source>
</evidence>
<dbReference type="InterPro" id="IPR036162">
    <property type="entry name" value="Resolvase-like_N_sf"/>
</dbReference>